<dbReference type="InterPro" id="IPR052336">
    <property type="entry name" value="MlaD_Phospholipid_Transporter"/>
</dbReference>
<dbReference type="EMBL" id="JBHSQN010000005">
    <property type="protein sequence ID" value="MFC6011597.1"/>
    <property type="molecule type" value="Genomic_DNA"/>
</dbReference>
<name>A0ABW1JQ76_9NOCA</name>
<dbReference type="Pfam" id="PF11887">
    <property type="entry name" value="Mce4_CUP1"/>
    <property type="match status" value="1"/>
</dbReference>
<evidence type="ECO:0000259" key="3">
    <source>
        <dbReference type="Pfam" id="PF11887"/>
    </source>
</evidence>
<keyword evidence="5" id="KW-1185">Reference proteome</keyword>
<feature type="domain" description="Mce/MlaD" evidence="2">
    <location>
        <begin position="47"/>
        <end position="122"/>
    </location>
</feature>
<accession>A0ABW1JQ76</accession>
<protein>
    <submittedName>
        <fullName evidence="4">MCE family protein</fullName>
    </submittedName>
</protein>
<dbReference type="PANTHER" id="PTHR33371:SF19">
    <property type="entry name" value="MCE-FAMILY PROTEIN MCE4A"/>
    <property type="match status" value="1"/>
</dbReference>
<dbReference type="PANTHER" id="PTHR33371">
    <property type="entry name" value="INTERMEMBRANE PHOSPHOLIPID TRANSPORT SYSTEM BINDING PROTEIN MLAD-RELATED"/>
    <property type="match status" value="1"/>
</dbReference>
<gene>
    <name evidence="4" type="ORF">ACFP3H_11090</name>
</gene>
<dbReference type="InterPro" id="IPR024516">
    <property type="entry name" value="Mce_C"/>
</dbReference>
<feature type="domain" description="Mammalian cell entry C-terminal" evidence="3">
    <location>
        <begin position="131"/>
        <end position="349"/>
    </location>
</feature>
<organism evidence="4 5">
    <name type="scientific">Nocardia lasii</name>
    <dbReference type="NCBI Taxonomy" id="1616107"/>
    <lineage>
        <taxon>Bacteria</taxon>
        <taxon>Bacillati</taxon>
        <taxon>Actinomycetota</taxon>
        <taxon>Actinomycetes</taxon>
        <taxon>Mycobacteriales</taxon>
        <taxon>Nocardiaceae</taxon>
        <taxon>Nocardia</taxon>
    </lineage>
</organism>
<sequence>MIIDPSGRGPTMKQLYLAGAAGLVVLGLILTFLMARYEGYFVPKTKVVAKLGTTGDGLPSEADVKFRGVLVGSVDGVDVQQQGAIQNVRINLKPDLADDIPANVTARVVPSNLFAVTSVELVYNGSDTTFLKAGSVIEEDRSKGTIALQDTLTSVREILDQIDPVQFGRVLGTLTQALDGSGRVPGSTIQRLDEWVTQVADAGPNLTGILNDFSGAAHALNESAPELLDVLGKSVQTANTIATNRQGLMDVITGVSATTVRLDDLFMLNGDAGKQITTDGAVVFGALAYDPTGISKSLTDMGVAVAALNTTFTWGPNKQQVWNAGITLGTPYIPYALQDCPHYGELAGPSCATASAEPIIAEMPDKVRPRALDSAAGLAPLVSIPGLNLPGLTLPGFSPTTEPDAAPGLPTIPGLPGFPGLPAIPGLTVPAAATDQAATPSAKPISYTGNAAIAAMLGRPPTVVDYLLYGPITKDSTLTVTEGKVDR</sequence>
<dbReference type="Proteomes" id="UP001596223">
    <property type="component" value="Unassembled WGS sequence"/>
</dbReference>
<feature type="transmembrane region" description="Helical" evidence="1">
    <location>
        <begin position="15"/>
        <end position="35"/>
    </location>
</feature>
<evidence type="ECO:0000313" key="4">
    <source>
        <dbReference type="EMBL" id="MFC6011597.1"/>
    </source>
</evidence>
<dbReference type="RefSeq" id="WP_378603553.1">
    <property type="nucleotide sequence ID" value="NZ_JBHSQN010000005.1"/>
</dbReference>
<evidence type="ECO:0000259" key="2">
    <source>
        <dbReference type="Pfam" id="PF02470"/>
    </source>
</evidence>
<keyword evidence="1" id="KW-0472">Membrane</keyword>
<keyword evidence="1" id="KW-0812">Transmembrane</keyword>
<dbReference type="Pfam" id="PF02470">
    <property type="entry name" value="MlaD"/>
    <property type="match status" value="1"/>
</dbReference>
<keyword evidence="1" id="KW-1133">Transmembrane helix</keyword>
<proteinExistence type="predicted"/>
<reference evidence="5" key="1">
    <citation type="journal article" date="2019" name="Int. J. Syst. Evol. Microbiol.">
        <title>The Global Catalogue of Microorganisms (GCM) 10K type strain sequencing project: providing services to taxonomists for standard genome sequencing and annotation.</title>
        <authorList>
            <consortium name="The Broad Institute Genomics Platform"/>
            <consortium name="The Broad Institute Genome Sequencing Center for Infectious Disease"/>
            <person name="Wu L."/>
            <person name="Ma J."/>
        </authorList>
    </citation>
    <scope>NUCLEOTIDE SEQUENCE [LARGE SCALE GENOMIC DNA]</scope>
    <source>
        <strain evidence="5">CCUG 36956</strain>
    </source>
</reference>
<dbReference type="InterPro" id="IPR003399">
    <property type="entry name" value="Mce/MlaD"/>
</dbReference>
<evidence type="ECO:0000256" key="1">
    <source>
        <dbReference type="SAM" id="Phobius"/>
    </source>
</evidence>
<evidence type="ECO:0000313" key="5">
    <source>
        <dbReference type="Proteomes" id="UP001596223"/>
    </source>
</evidence>
<comment type="caution">
    <text evidence="4">The sequence shown here is derived from an EMBL/GenBank/DDBJ whole genome shotgun (WGS) entry which is preliminary data.</text>
</comment>